<dbReference type="InterPro" id="IPR013108">
    <property type="entry name" value="Amidohydro_3"/>
</dbReference>
<dbReference type="AlphaFoldDB" id="A0A6J4LIY3"/>
<gene>
    <name evidence="2" type="ORF">AVDCRST_MAG56-7509</name>
</gene>
<dbReference type="InterPro" id="IPR011059">
    <property type="entry name" value="Metal-dep_hydrolase_composite"/>
</dbReference>
<feature type="domain" description="Amidohydrolase 3" evidence="1">
    <location>
        <begin position="2"/>
        <end position="341"/>
    </location>
</feature>
<dbReference type="Gene3D" id="2.30.40.10">
    <property type="entry name" value="Urease, subunit C, domain 1"/>
    <property type="match status" value="1"/>
</dbReference>
<dbReference type="PANTHER" id="PTHR22642">
    <property type="entry name" value="IMIDAZOLONEPROPIONASE"/>
    <property type="match status" value="1"/>
</dbReference>
<reference evidence="2" key="1">
    <citation type="submission" date="2020-02" db="EMBL/GenBank/DDBJ databases">
        <authorList>
            <person name="Meier V. D."/>
        </authorList>
    </citation>
    <scope>NUCLEOTIDE SEQUENCE</scope>
    <source>
        <strain evidence="2">AVDCRST_MAG56</strain>
    </source>
</reference>
<evidence type="ECO:0000259" key="1">
    <source>
        <dbReference type="Pfam" id="PF07969"/>
    </source>
</evidence>
<dbReference type="SUPFAM" id="SSF51338">
    <property type="entry name" value="Composite domain of metallo-dependent hydrolases"/>
    <property type="match status" value="1"/>
</dbReference>
<dbReference type="GO" id="GO:0016810">
    <property type="term" value="F:hydrolase activity, acting on carbon-nitrogen (but not peptide) bonds"/>
    <property type="evidence" value="ECO:0007669"/>
    <property type="project" value="InterPro"/>
</dbReference>
<dbReference type="SUPFAM" id="SSF51556">
    <property type="entry name" value="Metallo-dependent hydrolases"/>
    <property type="match status" value="1"/>
</dbReference>
<dbReference type="Pfam" id="PF07969">
    <property type="entry name" value="Amidohydro_3"/>
    <property type="match status" value="1"/>
</dbReference>
<name>A0A6J4LIY3_9SPHI</name>
<accession>A0A6J4LIY3</accession>
<organism evidence="2">
    <name type="scientific">uncultured Cytophagales bacterium</name>
    <dbReference type="NCBI Taxonomy" id="158755"/>
    <lineage>
        <taxon>Bacteria</taxon>
        <taxon>Pseudomonadati</taxon>
        <taxon>Bacteroidota</taxon>
        <taxon>Sphingobacteriia</taxon>
        <taxon>Sphingobacteriales</taxon>
        <taxon>environmental samples</taxon>
    </lineage>
</organism>
<protein>
    <recommendedName>
        <fullName evidence="1">Amidohydrolase 3 domain-containing protein</fullName>
    </recommendedName>
</protein>
<dbReference type="Gene3D" id="3.10.310.70">
    <property type="match status" value="1"/>
</dbReference>
<dbReference type="InterPro" id="IPR032466">
    <property type="entry name" value="Metal_Hydrolase"/>
</dbReference>
<dbReference type="Gene3D" id="3.20.20.140">
    <property type="entry name" value="Metal-dependent hydrolases"/>
    <property type="match status" value="1"/>
</dbReference>
<evidence type="ECO:0000313" key="2">
    <source>
        <dbReference type="EMBL" id="CAA9333430.1"/>
    </source>
</evidence>
<dbReference type="EMBL" id="CADCTQ010000629">
    <property type="protein sequence ID" value="CAA9333430.1"/>
    <property type="molecule type" value="Genomic_DNA"/>
</dbReference>
<sequence>MDNAIDLVYKALPAATRAEIVSGLRQAERNCLAVGLTTVDDAGLGRGEVTILDSLYRANQLFIRAYVMLDPSPENRDYYFKNGPYKTDQLNVRSFKVYADGALGSRGACLLGDYHDQPGNRGFLLSSPEELRKLAGEIYGHGFQMNTHCIGDSANRLLLRYYGEVLKGKNDRRWRIEHAQVVSAPDVARFSEFGVIPSVQPTHATSDMYWAGDRLGKDRVQTAYAYKNLLRQNGMLALGSDFPVEDINPLYGFHAAVARQDDKGYPAGGFQMDNALTREEALRGMTTWAAYSNFEEKEKGSIGPGKLADFVILEADIMKAPAAELRTVKVRQTFIGGKEVYNRNGEKLAAR</sequence>
<dbReference type="PANTHER" id="PTHR22642:SF2">
    <property type="entry name" value="PROTEIN LONG AFTER FAR-RED 3"/>
    <property type="match status" value="1"/>
</dbReference>
<proteinExistence type="predicted"/>